<evidence type="ECO:0000256" key="5">
    <source>
        <dbReference type="ARBA" id="ARBA00023242"/>
    </source>
</evidence>
<dbReference type="PANTHER" id="PTHR45093">
    <property type="entry name" value="TRANSCRIPTION ACTIVATOR MSS11"/>
    <property type="match status" value="1"/>
</dbReference>
<evidence type="ECO:0000256" key="3">
    <source>
        <dbReference type="ARBA" id="ARBA00023159"/>
    </source>
</evidence>
<dbReference type="PROSITE" id="PS50896">
    <property type="entry name" value="LISH"/>
    <property type="match status" value="1"/>
</dbReference>
<dbReference type="EMBL" id="FXLY01000005">
    <property type="protein sequence ID" value="SMN20597.1"/>
    <property type="molecule type" value="Genomic_DNA"/>
</dbReference>
<feature type="compositionally biased region" description="Low complexity" evidence="6">
    <location>
        <begin position="100"/>
        <end position="110"/>
    </location>
</feature>
<dbReference type="GO" id="GO:0005634">
    <property type="term" value="C:nucleus"/>
    <property type="evidence" value="ECO:0007669"/>
    <property type="project" value="UniProtKB-SubCell"/>
</dbReference>
<feature type="compositionally biased region" description="Polar residues" evidence="6">
    <location>
        <begin position="571"/>
        <end position="589"/>
    </location>
</feature>
<feature type="compositionally biased region" description="Polar residues" evidence="6">
    <location>
        <begin position="389"/>
        <end position="402"/>
    </location>
</feature>
<feature type="region of interest" description="Disordered" evidence="6">
    <location>
        <begin position="447"/>
        <end position="616"/>
    </location>
</feature>
<name>A0A1X7R4J6_9SACH</name>
<feature type="compositionally biased region" description="Polar residues" evidence="6">
    <location>
        <begin position="179"/>
        <end position="189"/>
    </location>
</feature>
<dbReference type="PANTHER" id="PTHR45093:SF2">
    <property type="entry name" value="LISH DOMAIN-CONTAINING PROTEIN"/>
    <property type="match status" value="1"/>
</dbReference>
<reference evidence="7 8" key="1">
    <citation type="submission" date="2017-04" db="EMBL/GenBank/DDBJ databases">
        <authorList>
            <person name="Afonso C.L."/>
            <person name="Miller P.J."/>
            <person name="Scott M.A."/>
            <person name="Spackman E."/>
            <person name="Goraichik I."/>
            <person name="Dimitrov K.M."/>
            <person name="Suarez D.L."/>
            <person name="Swayne D.E."/>
        </authorList>
    </citation>
    <scope>NUCLEOTIDE SEQUENCE [LARGE SCALE GENOMIC DNA]</scope>
</reference>
<evidence type="ECO:0000313" key="7">
    <source>
        <dbReference type="EMBL" id="SMN20597.1"/>
    </source>
</evidence>
<gene>
    <name evidence="7" type="ORF">KASA_0N06017G</name>
</gene>
<keyword evidence="8" id="KW-1185">Reference proteome</keyword>
<dbReference type="SMART" id="SM00667">
    <property type="entry name" value="LisH"/>
    <property type="match status" value="1"/>
</dbReference>
<feature type="region of interest" description="Disordered" evidence="6">
    <location>
        <begin position="69"/>
        <end position="124"/>
    </location>
</feature>
<feature type="region of interest" description="Disordered" evidence="6">
    <location>
        <begin position="926"/>
        <end position="957"/>
    </location>
</feature>
<feature type="compositionally biased region" description="Low complexity" evidence="6">
    <location>
        <begin position="837"/>
        <end position="862"/>
    </location>
</feature>
<evidence type="ECO:0000313" key="8">
    <source>
        <dbReference type="Proteomes" id="UP000196158"/>
    </source>
</evidence>
<evidence type="ECO:0000256" key="2">
    <source>
        <dbReference type="ARBA" id="ARBA00023015"/>
    </source>
</evidence>
<dbReference type="AlphaFoldDB" id="A0A1X7R4J6"/>
<keyword evidence="4" id="KW-0804">Transcription</keyword>
<feature type="region of interest" description="Disordered" evidence="6">
    <location>
        <begin position="730"/>
        <end position="862"/>
    </location>
</feature>
<feature type="compositionally biased region" description="Polar residues" evidence="6">
    <location>
        <begin position="479"/>
        <end position="520"/>
    </location>
</feature>
<feature type="compositionally biased region" description="Low complexity" evidence="6">
    <location>
        <begin position="697"/>
        <end position="706"/>
    </location>
</feature>
<feature type="compositionally biased region" description="Polar residues" evidence="6">
    <location>
        <begin position="111"/>
        <end position="124"/>
    </location>
</feature>
<feature type="compositionally biased region" description="Polar residues" evidence="6">
    <location>
        <begin position="659"/>
        <end position="696"/>
    </location>
</feature>
<keyword evidence="3" id="KW-0010">Activator</keyword>
<feature type="region of interest" description="Disordered" evidence="6">
    <location>
        <begin position="659"/>
        <end position="714"/>
    </location>
</feature>
<feature type="compositionally biased region" description="Polar residues" evidence="6">
    <location>
        <begin position="317"/>
        <end position="352"/>
    </location>
</feature>
<feature type="region of interest" description="Disordered" evidence="6">
    <location>
        <begin position="1"/>
        <end position="44"/>
    </location>
</feature>
<proteinExistence type="predicted"/>
<dbReference type="InterPro" id="IPR006594">
    <property type="entry name" value="LisH"/>
</dbReference>
<evidence type="ECO:0000256" key="1">
    <source>
        <dbReference type="ARBA" id="ARBA00004123"/>
    </source>
</evidence>
<comment type="subcellular location">
    <subcellularLocation>
        <location evidence="1">Nucleus</location>
    </subcellularLocation>
</comment>
<organism evidence="7 8">
    <name type="scientific">Maudiozyma saulgeensis</name>
    <dbReference type="NCBI Taxonomy" id="1789683"/>
    <lineage>
        <taxon>Eukaryota</taxon>
        <taxon>Fungi</taxon>
        <taxon>Dikarya</taxon>
        <taxon>Ascomycota</taxon>
        <taxon>Saccharomycotina</taxon>
        <taxon>Saccharomycetes</taxon>
        <taxon>Saccharomycetales</taxon>
        <taxon>Saccharomycetaceae</taxon>
        <taxon>Maudiozyma</taxon>
    </lineage>
</organism>
<feature type="compositionally biased region" description="Basic and acidic residues" evidence="6">
    <location>
        <begin position="926"/>
        <end position="940"/>
    </location>
</feature>
<feature type="compositionally biased region" description="Low complexity" evidence="6">
    <location>
        <begin position="762"/>
        <end position="772"/>
    </location>
</feature>
<dbReference type="STRING" id="1789683.A0A1X7R4J6"/>
<keyword evidence="5" id="KW-0539">Nucleus</keyword>
<evidence type="ECO:0000256" key="6">
    <source>
        <dbReference type="SAM" id="MobiDB-lite"/>
    </source>
</evidence>
<feature type="compositionally biased region" description="Basic and acidic residues" evidence="6">
    <location>
        <begin position="159"/>
        <end position="178"/>
    </location>
</feature>
<feature type="compositionally biased region" description="Low complexity" evidence="6">
    <location>
        <begin position="547"/>
        <end position="565"/>
    </location>
</feature>
<accession>A0A1X7R4J6</accession>
<feature type="region of interest" description="Disordered" evidence="6">
    <location>
        <begin position="302"/>
        <end position="357"/>
    </location>
</feature>
<feature type="compositionally biased region" description="Polar residues" evidence="6">
    <location>
        <begin position="730"/>
        <end position="753"/>
    </location>
</feature>
<feature type="compositionally biased region" description="Low complexity" evidence="6">
    <location>
        <begin position="7"/>
        <end position="22"/>
    </location>
</feature>
<feature type="compositionally biased region" description="Polar residues" evidence="6">
    <location>
        <begin position="597"/>
        <end position="616"/>
    </location>
</feature>
<sequence length="957" mass="107795">MDNRFVSQGSQQSQGQQQIPQGEARSPGMSGNYQQFQSQQQYQISQQMAQRMAQQQQQQQMMAQQQMMTQQQQQQQQPFPQQQQTIPLQQQQIPPNRIPNNGNGMNFSNNERPSTGTNNGQSNTIPAHIEQLQNQKKILNTYIQDFLLKSNLRNSADSFSKEAEMDPKGRLSTNDRDSSTSPEMNNTQFKPLYDTRQGFLYEWWQLFWDLFNIKSNRDGSEIAQIYYQIINSQRQVEQIQRNIAIQAAKTQYIAERRGEYRNETLEPMELAQLLSRQPILTNGMSYPQFTNQSVSNAQYMMQQQQHQGQLNGHVPNSYIQSRTPQSMKPQMHGSATSVNSLNNNESPNTSISSAQQKKQLLQQQQQIQQQQLLLQQQQIAQQRHQSQQPSFNARHSTQPNQYSAQQGYDLSMGTQANAVYGVQLMNNSSNSSNNMEMIQQMGQIDTNQQNSIGSDNNKKSNDTMQKGRKNKNKQDMASLDTNKQSLSNQPTPGYINHYSNDNRTNQMSNEGNNATFVKNTGHTKRKPTSTKEKAKSTRQPAKKKRSTNPNTNNNNTQSGTSVVSTPVESKGTPNFTFADNKNLHSNTPGTMKKIGKRSQSTTQLISGLSNPNSPRTIVGHASTSTEPSMNKKDMLPPNGVSPHVIYSPQYKVMTTQNLSGKNQSFDSNVQEKPQITNNQGQIRRKSTTSLNNKAGLTSSSSTTNNNITWEQSVPASKNVRNAKFSTSEPVTPIYSTTVPASGNSTKQQNSLLSTVDEHAAYDNSQGNNSNKSDNSKIKFEKSQSTTTKNTKKKTQRASKNIKQGDAGHRTNVNMSPMKGDNDPSIGGKISNTEESNEQINEKSNNNKNIDSSNTNNQNNNYNVDDAASNYMFGNDIQDDDMLFMNTIMDNDKDHFGMDMNMNMGMDVDMEINDDDLLVKDLDTEGHQIHSNKTDSDKHSDPSNNMEAEQDFQFNNWS</sequence>
<evidence type="ECO:0000256" key="4">
    <source>
        <dbReference type="ARBA" id="ARBA00023163"/>
    </source>
</evidence>
<feature type="region of interest" description="Disordered" evidence="6">
    <location>
        <begin position="159"/>
        <end position="189"/>
    </location>
</feature>
<feature type="region of interest" description="Disordered" evidence="6">
    <location>
        <begin position="381"/>
        <end position="402"/>
    </location>
</feature>
<dbReference type="Proteomes" id="UP000196158">
    <property type="component" value="Unassembled WGS sequence"/>
</dbReference>
<feature type="compositionally biased region" description="Polar residues" evidence="6">
    <location>
        <begin position="941"/>
        <end position="957"/>
    </location>
</feature>
<feature type="compositionally biased region" description="Low complexity" evidence="6">
    <location>
        <begin position="34"/>
        <end position="44"/>
    </location>
</feature>
<protein>
    <submittedName>
        <fullName evidence="7">Similar to Saccharomyces cerevisiae YER109C FLO8 Transcription factor required for flocculation, diploid filamentous growth, and haploid invasive growth</fullName>
    </submittedName>
</protein>
<keyword evidence="2" id="KW-0805">Transcription regulation</keyword>
<feature type="compositionally biased region" description="Low complexity" evidence="6">
    <location>
        <begin position="69"/>
        <end position="93"/>
    </location>
</feature>
<dbReference type="OrthoDB" id="5600002at2759"/>